<dbReference type="RefSeq" id="XP_013402410.1">
    <property type="nucleotide sequence ID" value="XM_013546956.1"/>
</dbReference>
<name>A0A1S3IW45_LINAN</name>
<dbReference type="SUPFAM" id="SSF82895">
    <property type="entry name" value="TSP-1 type 1 repeat"/>
    <property type="match status" value="2"/>
</dbReference>
<gene>
    <name evidence="5" type="primary">LOC106168033</name>
</gene>
<evidence type="ECO:0000313" key="4">
    <source>
        <dbReference type="Proteomes" id="UP000085678"/>
    </source>
</evidence>
<proteinExistence type="predicted"/>
<dbReference type="Pfam" id="PF00090">
    <property type="entry name" value="TSP_1"/>
    <property type="match status" value="2"/>
</dbReference>
<accession>A0A1S3IW45</accession>
<protein>
    <submittedName>
        <fullName evidence="5">Semaphorin-5A-like</fullName>
    </submittedName>
</protein>
<evidence type="ECO:0000256" key="2">
    <source>
        <dbReference type="ARBA" id="ARBA00023157"/>
    </source>
</evidence>
<sequence>MLLPVFIVLVGVVDAKGADSKGPFSVKAEIAAWSGWSKFTLCTASCGGGVQIRRRECVLFPVRQEVTDILSKCTGSDIDIRPCNVHTCVVQGGWTEWSIFTPCCGGKTVRHRTCTNPAPINAPACSGNAIDVMECPKYVWDGCGCPRSCLNMRSYVAEERIHGAEVRTLGDDTKQLHIQKSKKLGIQDLLHDYYSK</sequence>
<feature type="chain" id="PRO_5012751833" evidence="3">
    <location>
        <begin position="16"/>
        <end position="196"/>
    </location>
</feature>
<evidence type="ECO:0000313" key="5">
    <source>
        <dbReference type="RefSeq" id="XP_013402410.1"/>
    </source>
</evidence>
<dbReference type="FunFam" id="2.20.100.10:FF:000001">
    <property type="entry name" value="semaphorin-5A isoform X1"/>
    <property type="match status" value="1"/>
</dbReference>
<dbReference type="InterPro" id="IPR052065">
    <property type="entry name" value="Compl_asym_regulator"/>
</dbReference>
<dbReference type="PROSITE" id="PS50092">
    <property type="entry name" value="TSP1"/>
    <property type="match status" value="2"/>
</dbReference>
<dbReference type="GeneID" id="106168033"/>
<keyword evidence="3" id="KW-0732">Signal</keyword>
<keyword evidence="4" id="KW-1185">Reference proteome</keyword>
<dbReference type="AlphaFoldDB" id="A0A1S3IW45"/>
<dbReference type="Gene3D" id="2.20.100.10">
    <property type="entry name" value="Thrombospondin type-1 (TSP1) repeat"/>
    <property type="match status" value="2"/>
</dbReference>
<feature type="signal peptide" evidence="3">
    <location>
        <begin position="1"/>
        <end position="15"/>
    </location>
</feature>
<keyword evidence="1" id="KW-0677">Repeat</keyword>
<dbReference type="InterPro" id="IPR000884">
    <property type="entry name" value="TSP1_rpt"/>
</dbReference>
<dbReference type="PANTHER" id="PTHR22906:SF21">
    <property type="entry name" value="SEMA DOMAIN-CONTAINING PROTEIN"/>
    <property type="match status" value="1"/>
</dbReference>
<evidence type="ECO:0000256" key="1">
    <source>
        <dbReference type="ARBA" id="ARBA00022737"/>
    </source>
</evidence>
<dbReference type="SMART" id="SM00209">
    <property type="entry name" value="TSP1"/>
    <property type="match status" value="2"/>
</dbReference>
<dbReference type="OrthoDB" id="446173at2759"/>
<organism evidence="4 5">
    <name type="scientific">Lingula anatina</name>
    <name type="common">Brachiopod</name>
    <name type="synonym">Lingula unguis</name>
    <dbReference type="NCBI Taxonomy" id="7574"/>
    <lineage>
        <taxon>Eukaryota</taxon>
        <taxon>Metazoa</taxon>
        <taxon>Spiralia</taxon>
        <taxon>Lophotrochozoa</taxon>
        <taxon>Brachiopoda</taxon>
        <taxon>Linguliformea</taxon>
        <taxon>Lingulata</taxon>
        <taxon>Lingulida</taxon>
        <taxon>Linguloidea</taxon>
        <taxon>Lingulidae</taxon>
        <taxon>Lingula</taxon>
    </lineage>
</organism>
<dbReference type="InParanoid" id="A0A1S3IW45"/>
<evidence type="ECO:0000256" key="3">
    <source>
        <dbReference type="SAM" id="SignalP"/>
    </source>
</evidence>
<dbReference type="PANTHER" id="PTHR22906">
    <property type="entry name" value="PROPERDIN"/>
    <property type="match status" value="1"/>
</dbReference>
<dbReference type="Proteomes" id="UP000085678">
    <property type="component" value="Unplaced"/>
</dbReference>
<reference evidence="5" key="1">
    <citation type="submission" date="2025-08" db="UniProtKB">
        <authorList>
            <consortium name="RefSeq"/>
        </authorList>
    </citation>
    <scope>IDENTIFICATION</scope>
    <source>
        <tissue evidence="5">Gonads</tissue>
    </source>
</reference>
<dbReference type="InterPro" id="IPR036383">
    <property type="entry name" value="TSP1_rpt_sf"/>
</dbReference>
<keyword evidence="2" id="KW-1015">Disulfide bond</keyword>
<dbReference type="KEGG" id="lak:106168033"/>